<proteinExistence type="predicted"/>
<keyword evidence="2" id="KW-1185">Reference proteome</keyword>
<dbReference type="Proteomes" id="UP000807469">
    <property type="component" value="Unassembled WGS sequence"/>
</dbReference>
<feature type="non-terminal residue" evidence="1">
    <location>
        <position position="1"/>
    </location>
</feature>
<reference evidence="1" key="1">
    <citation type="submission" date="2020-11" db="EMBL/GenBank/DDBJ databases">
        <authorList>
            <consortium name="DOE Joint Genome Institute"/>
            <person name="Ahrendt S."/>
            <person name="Riley R."/>
            <person name="Andreopoulos W."/>
            <person name="Labutti K."/>
            <person name="Pangilinan J."/>
            <person name="Ruiz-Duenas F.J."/>
            <person name="Barrasa J.M."/>
            <person name="Sanchez-Garcia M."/>
            <person name="Camarero S."/>
            <person name="Miyauchi S."/>
            <person name="Serrano A."/>
            <person name="Linde D."/>
            <person name="Babiker R."/>
            <person name="Drula E."/>
            <person name="Ayuso-Fernandez I."/>
            <person name="Pacheco R."/>
            <person name="Padilla G."/>
            <person name="Ferreira P."/>
            <person name="Barriuso J."/>
            <person name="Kellner H."/>
            <person name="Castanera R."/>
            <person name="Alfaro M."/>
            <person name="Ramirez L."/>
            <person name="Pisabarro A.G."/>
            <person name="Kuo A."/>
            <person name="Tritt A."/>
            <person name="Lipzen A."/>
            <person name="He G."/>
            <person name="Yan M."/>
            <person name="Ng V."/>
            <person name="Cullen D."/>
            <person name="Martin F."/>
            <person name="Rosso M.-N."/>
            <person name="Henrissat B."/>
            <person name="Hibbett D."/>
            <person name="Martinez A.T."/>
            <person name="Grigoriev I.V."/>
        </authorList>
    </citation>
    <scope>NUCLEOTIDE SEQUENCE</scope>
    <source>
        <strain evidence="1">CIRM-BRFM 674</strain>
    </source>
</reference>
<comment type="caution">
    <text evidence="1">The sequence shown here is derived from an EMBL/GenBank/DDBJ whole genome shotgun (WGS) entry which is preliminary data.</text>
</comment>
<organism evidence="1 2">
    <name type="scientific">Pholiota conissans</name>
    <dbReference type="NCBI Taxonomy" id="109636"/>
    <lineage>
        <taxon>Eukaryota</taxon>
        <taxon>Fungi</taxon>
        <taxon>Dikarya</taxon>
        <taxon>Basidiomycota</taxon>
        <taxon>Agaricomycotina</taxon>
        <taxon>Agaricomycetes</taxon>
        <taxon>Agaricomycetidae</taxon>
        <taxon>Agaricales</taxon>
        <taxon>Agaricineae</taxon>
        <taxon>Strophariaceae</taxon>
        <taxon>Pholiota</taxon>
    </lineage>
</organism>
<feature type="non-terminal residue" evidence="1">
    <location>
        <position position="138"/>
    </location>
</feature>
<sequence length="138" mass="15476">TLNLKVVDFLDGLSWGSSDCIQDPKIRAERNILFQSPSLLLNILQRWAVPPRQKSSSKGRPTGGSQIMDQFALEHVTKVVNQELETVAEDLKSSTATDVAKETLMETSFSTLSEKMQSTTPVLWRLLVMLATRKSQRQ</sequence>
<dbReference type="AlphaFoldDB" id="A0A9P5YNW4"/>
<accession>A0A9P5YNW4</accession>
<evidence type="ECO:0000313" key="1">
    <source>
        <dbReference type="EMBL" id="KAF9473222.1"/>
    </source>
</evidence>
<evidence type="ECO:0000313" key="2">
    <source>
        <dbReference type="Proteomes" id="UP000807469"/>
    </source>
</evidence>
<name>A0A9P5YNW4_9AGAR</name>
<dbReference type="EMBL" id="MU155460">
    <property type="protein sequence ID" value="KAF9473222.1"/>
    <property type="molecule type" value="Genomic_DNA"/>
</dbReference>
<dbReference type="OrthoDB" id="3203379at2759"/>
<gene>
    <name evidence="1" type="ORF">BDN70DRAFT_768062</name>
</gene>
<protein>
    <submittedName>
        <fullName evidence="1">Uncharacterized protein</fullName>
    </submittedName>
</protein>